<dbReference type="AlphaFoldDB" id="A0A1D3JGQ7"/>
<keyword evidence="1" id="KW-0812">Transmembrane</keyword>
<keyword evidence="1" id="KW-0472">Membrane</keyword>
<dbReference type="VEuPathDB" id="PlasmoDB:PmUG01_00026500"/>
<dbReference type="Proteomes" id="UP000219813">
    <property type="component" value="Unassembled WGS sequence"/>
</dbReference>
<gene>
    <name evidence="2" type="primary">PmUG01_00026500</name>
    <name evidence="2" type="ORF">PMUG01_00026500</name>
</gene>
<dbReference type="EMBL" id="FLRL01000001">
    <property type="protein sequence ID" value="SBT85435.1"/>
    <property type="molecule type" value="Genomic_DNA"/>
</dbReference>
<feature type="transmembrane region" description="Helical" evidence="1">
    <location>
        <begin position="217"/>
        <end position="241"/>
    </location>
</feature>
<dbReference type="KEGG" id="pmal:PMUG01_00026500"/>
<name>A0A1D3JGQ7_PLAMA</name>
<evidence type="ECO:0000313" key="3">
    <source>
        <dbReference type="Proteomes" id="UP000219813"/>
    </source>
</evidence>
<proteinExistence type="predicted"/>
<dbReference type="OrthoDB" id="10669034at2759"/>
<evidence type="ECO:0000313" key="2">
    <source>
        <dbReference type="EMBL" id="SBT85435.1"/>
    </source>
</evidence>
<organism evidence="2 3">
    <name type="scientific">Plasmodium malariae</name>
    <dbReference type="NCBI Taxonomy" id="5858"/>
    <lineage>
        <taxon>Eukaryota</taxon>
        <taxon>Sar</taxon>
        <taxon>Alveolata</taxon>
        <taxon>Apicomplexa</taxon>
        <taxon>Aconoidasida</taxon>
        <taxon>Haemosporida</taxon>
        <taxon>Plasmodiidae</taxon>
        <taxon>Plasmodium</taxon>
        <taxon>Plasmodium (Plasmodium)</taxon>
    </lineage>
</organism>
<reference evidence="2 3" key="1">
    <citation type="submission" date="2016-06" db="EMBL/GenBank/DDBJ databases">
        <authorList>
            <consortium name="Pathogen Informatics"/>
        </authorList>
    </citation>
    <scope>NUCLEOTIDE SEQUENCE [LARGE SCALE GENOMIC DNA]</scope>
</reference>
<dbReference type="RefSeq" id="XP_028858856.1">
    <property type="nucleotide sequence ID" value="XM_029005243.1"/>
</dbReference>
<dbReference type="Pfam" id="PF12420">
    <property type="entry name" value="DUF3671"/>
    <property type="match status" value="1"/>
</dbReference>
<keyword evidence="3" id="KW-1185">Reference proteome</keyword>
<accession>A0A1D3JGQ7</accession>
<evidence type="ECO:0000256" key="1">
    <source>
        <dbReference type="SAM" id="Phobius"/>
    </source>
</evidence>
<dbReference type="InterPro" id="IPR022139">
    <property type="entry name" value="Fam-L/Fam-M-like_plasmodium"/>
</dbReference>
<sequence length="259" mass="30504">MVQIIKSILFIKTSALVLVTCICHFNNDMRTFNKFADEKYKHGRNLDTISFRLLAKYKQDKDSHILGIKQNKSNNNEHENYDITINEKGNKGKNKKSDKSSLNKAQYYMDVTDYNNGMFDGKHFHFEKKWIKKKDYDNFLERNRRICDISLRKIRFRKYGTGVAMFVIFSLFAAAIDVLPRLKSLNTAWKSIKEETNIMKILYDYVDKWKTPLKTSIYLTLYSVLMLILIIVLVIGICRVLGNNEKYNKIKLMSEQNAY</sequence>
<dbReference type="GeneID" id="39865723"/>
<feature type="transmembrane region" description="Helical" evidence="1">
    <location>
        <begin position="159"/>
        <end position="179"/>
    </location>
</feature>
<protein>
    <submittedName>
        <fullName evidence="2">Fam-m protein</fullName>
    </submittedName>
</protein>
<keyword evidence="1" id="KW-1133">Transmembrane helix</keyword>